<feature type="repeat" description="Hemopexin" evidence="13">
    <location>
        <begin position="419"/>
        <end position="465"/>
    </location>
</feature>
<protein>
    <recommendedName>
        <fullName evidence="16">Peptidase metallopeptidase domain-containing protein</fullName>
    </recommendedName>
</protein>
<feature type="binding site" evidence="11">
    <location>
        <position position="160"/>
    </location>
    <ligand>
        <name>Ca(2+)</name>
        <dbReference type="ChEBI" id="CHEBI:29108"/>
        <label>1</label>
    </ligand>
</feature>
<comment type="cofactor">
    <cofactor evidence="11">
        <name>Ca(2+)</name>
        <dbReference type="ChEBI" id="CHEBI:29108"/>
    </cofactor>
    <text evidence="11">Can bind about 5 Ca(2+) ions per subunit.</text>
</comment>
<dbReference type="PROSITE" id="PS51642">
    <property type="entry name" value="HEMOPEXIN_2"/>
    <property type="match status" value="4"/>
</dbReference>
<feature type="binding site" evidence="11">
    <location>
        <position position="272"/>
    </location>
    <ligand>
        <name>Zn(2+)</name>
        <dbReference type="ChEBI" id="CHEBI:29105"/>
        <label>2</label>
        <note>catalytic</note>
    </ligand>
</feature>
<sequence length="644" mass="73226">LVRRRRRACRFCTATEDFSSMMDKLNKDYNPGSMFMCYIFYLLMSAVCPVTAVDSTVSTTESLAYLVQFGYLSGQDTDTAALRTEESFVQALKYFQKMAGIEVTGKLDKDTKEMMEVPRCGNKDNVQLGTGARRRRRYALQGSKWGKRELTFKISEFPRDLASEMVEREVQQAFKVWSEVTPLNFTLRTFNERVDIDVKFTRRHHGDGNPFDGRGRTLAHAFFPQFGGDVHFDDDEDWTINISSGVNMFQVAAHEFGHSLGLSHSDVSTAIMAPFYRGFKSQFHLDKDDISAIQEIYGARLERRNIEKIHSSQQPTRGPVLTIPKICTDPKIDAITMDSEGTTYIFKGTQYYRLNSYGIDEGYPKEIEEDWKGITGPIDSALHWDNGYTYIFKGNFYWKFYNFKLVYVNSISEGFKGIPSNIDAAFVWGGNGKTYFIKGDQYWRYAVNHVDPGYPKSMSVWTGLPSHIDAALKWKNGRTYFFSGNLYYRYNDVDFTIDTSYPRDSASWWLGCPDKQQINQIVRNLANTEDHSKESDKIISQSKDTDQIVSQSKDRDQIVNQSHTETQRSIIPIGQNHNEQDTSSEQFYPVVVDGDAGGAGGAGQVDFLQEDENNSAAKISSRHTICITIMAVTVVLLLVPQTPS</sequence>
<feature type="transmembrane region" description="Helical" evidence="15">
    <location>
        <begin position="32"/>
        <end position="52"/>
    </location>
</feature>
<dbReference type="Gene3D" id="2.110.10.10">
    <property type="entry name" value="Hemopexin-like domain"/>
    <property type="match status" value="1"/>
</dbReference>
<keyword evidence="15" id="KW-1133">Transmembrane helix</keyword>
<dbReference type="GO" id="GO:0030574">
    <property type="term" value="P:collagen catabolic process"/>
    <property type="evidence" value="ECO:0007669"/>
    <property type="project" value="TreeGrafter"/>
</dbReference>
<evidence type="ECO:0000256" key="15">
    <source>
        <dbReference type="SAM" id="Phobius"/>
    </source>
</evidence>
<feature type="binding site" evidence="11">
    <location>
        <position position="469"/>
    </location>
    <ligand>
        <name>Ca(2+)</name>
        <dbReference type="ChEBI" id="CHEBI:29108"/>
        <label>4</label>
    </ligand>
</feature>
<evidence type="ECO:0000256" key="7">
    <source>
        <dbReference type="ARBA" id="ARBA00022833"/>
    </source>
</evidence>
<dbReference type="SUPFAM" id="SSF47090">
    <property type="entry name" value="PGBD-like"/>
    <property type="match status" value="1"/>
</dbReference>
<keyword evidence="6" id="KW-0378">Hydrolase</keyword>
<feature type="repeat" description="Hemopexin" evidence="13">
    <location>
        <begin position="375"/>
        <end position="418"/>
    </location>
</feature>
<feature type="repeat" description="Hemopexin" evidence="13">
    <location>
        <begin position="466"/>
        <end position="512"/>
    </location>
</feature>
<dbReference type="SMART" id="SM00120">
    <property type="entry name" value="HX"/>
    <property type="match status" value="4"/>
</dbReference>
<feature type="binding site" evidence="11">
    <location>
        <position position="379"/>
    </location>
    <ligand>
        <name>Ca(2+)</name>
        <dbReference type="ChEBI" id="CHEBI:29108"/>
        <label>4</label>
    </ligand>
</feature>
<feature type="modified residue" description="Phosphotyrosine; by PKDCC" evidence="12">
    <location>
        <position position="407"/>
    </location>
</feature>
<evidence type="ECO:0000256" key="12">
    <source>
        <dbReference type="PIRSR" id="PIRSR621190-4"/>
    </source>
</evidence>
<evidence type="ECO:0000256" key="14">
    <source>
        <dbReference type="SAM" id="MobiDB-lite"/>
    </source>
</evidence>
<feature type="binding site" evidence="11">
    <location>
        <position position="254"/>
    </location>
    <ligand>
        <name>Zn(2+)</name>
        <dbReference type="ChEBI" id="CHEBI:29105"/>
        <label>2</label>
        <note>catalytic</note>
    </ligand>
</feature>
<feature type="binding site" evidence="11">
    <location>
        <position position="381"/>
    </location>
    <ligand>
        <name>Ca(2+)</name>
        <dbReference type="ChEBI" id="CHEBI:29108"/>
        <label>5</label>
    </ligand>
</feature>
<feature type="non-terminal residue" evidence="17">
    <location>
        <position position="1"/>
    </location>
</feature>
<feature type="compositionally biased region" description="Basic and acidic residues" evidence="14">
    <location>
        <begin position="528"/>
        <end position="537"/>
    </location>
</feature>
<feature type="binding site" evidence="11">
    <location>
        <position position="236"/>
    </location>
    <ligand>
        <name>Ca(2+)</name>
        <dbReference type="ChEBI" id="CHEBI:29108"/>
        <label>1</label>
    </ligand>
</feature>
<dbReference type="Pfam" id="PF00413">
    <property type="entry name" value="Peptidase_M10"/>
    <property type="match status" value="1"/>
</dbReference>
<dbReference type="EMBL" id="HACG01029346">
    <property type="protein sequence ID" value="CEK76211.1"/>
    <property type="molecule type" value="Transcribed_RNA"/>
</dbReference>
<feature type="repeat" description="Hemopexin" evidence="13">
    <location>
        <begin position="329"/>
        <end position="374"/>
    </location>
</feature>
<feature type="binding site" evidence="11">
    <location>
        <position position="258"/>
    </location>
    <ligand>
        <name>Zn(2+)</name>
        <dbReference type="ChEBI" id="CHEBI:29105"/>
        <label>2</label>
        <note>catalytic</note>
    </ligand>
</feature>
<dbReference type="InterPro" id="IPR036365">
    <property type="entry name" value="PGBD-like_sf"/>
</dbReference>
<feature type="region of interest" description="Disordered" evidence="14">
    <location>
        <begin position="526"/>
        <end position="582"/>
    </location>
</feature>
<evidence type="ECO:0000256" key="11">
    <source>
        <dbReference type="PIRSR" id="PIRSR621190-2"/>
    </source>
</evidence>
<feature type="binding site" evidence="11">
    <location>
        <position position="195"/>
    </location>
    <ligand>
        <name>Ca(2+)</name>
        <dbReference type="ChEBI" id="CHEBI:29108"/>
        <label>2</label>
    </ligand>
</feature>
<feature type="binding site" evidence="11">
    <location>
        <position position="212"/>
    </location>
    <ligand>
        <name>Ca(2+)</name>
        <dbReference type="ChEBI" id="CHEBI:29108"/>
        <label>3</label>
    </ligand>
</feature>
<dbReference type="GO" id="GO:0030198">
    <property type="term" value="P:extracellular matrix organization"/>
    <property type="evidence" value="ECO:0007669"/>
    <property type="project" value="TreeGrafter"/>
</dbReference>
<keyword evidence="15" id="KW-0472">Membrane</keyword>
<keyword evidence="11" id="KW-0106">Calcium</keyword>
<dbReference type="CDD" id="cd00094">
    <property type="entry name" value="HX"/>
    <property type="match status" value="1"/>
</dbReference>
<dbReference type="FunFam" id="3.40.390.10:FF:000022">
    <property type="entry name" value="Matrix metalloproteinase 1, isoform C"/>
    <property type="match status" value="1"/>
</dbReference>
<comment type="similarity">
    <text evidence="1">Belongs to the peptidase M10A family.</text>
</comment>
<evidence type="ECO:0000256" key="6">
    <source>
        <dbReference type="ARBA" id="ARBA00022801"/>
    </source>
</evidence>
<feature type="domain" description="Peptidase metallopeptidase" evidence="16">
    <location>
        <begin position="141"/>
        <end position="299"/>
    </location>
</feature>
<dbReference type="Pfam" id="PF01471">
    <property type="entry name" value="PG_binding_1"/>
    <property type="match status" value="1"/>
</dbReference>
<dbReference type="MEROPS" id="M10.031"/>
<feature type="binding site" evidence="11">
    <location>
        <position position="335"/>
    </location>
    <ligand>
        <name>Ca(2+)</name>
        <dbReference type="ChEBI" id="CHEBI:29108"/>
        <label>5</label>
    </ligand>
</feature>
<dbReference type="InterPro" id="IPR001818">
    <property type="entry name" value="Pept_M10_metallopeptidase"/>
</dbReference>
<feature type="binding site" evidence="11">
    <location>
        <position position="231"/>
    </location>
    <ligand>
        <name>Zn(2+)</name>
        <dbReference type="ChEBI" id="CHEBI:29105"/>
        <label>1</label>
    </ligand>
</feature>
<feature type="binding site" evidence="11">
    <location>
        <position position="425"/>
    </location>
    <ligand>
        <name>Ca(2+)</name>
        <dbReference type="ChEBI" id="CHEBI:29108"/>
        <label>5</label>
    </ligand>
</feature>
<keyword evidence="3 11" id="KW-0479">Metal-binding</keyword>
<proteinExistence type="inferred from homology"/>
<evidence type="ECO:0000256" key="3">
    <source>
        <dbReference type="ARBA" id="ARBA00022723"/>
    </source>
</evidence>
<dbReference type="GO" id="GO:0005615">
    <property type="term" value="C:extracellular space"/>
    <property type="evidence" value="ECO:0007669"/>
    <property type="project" value="TreeGrafter"/>
</dbReference>
<feature type="binding site" evidence="11">
    <location>
        <position position="213"/>
    </location>
    <ligand>
        <name>Ca(2+)</name>
        <dbReference type="ChEBI" id="CHEBI:29108"/>
        <label>3</label>
    </ligand>
</feature>
<accession>A0A0B7A874</accession>
<dbReference type="GO" id="GO:0006508">
    <property type="term" value="P:proteolysis"/>
    <property type="evidence" value="ECO:0007669"/>
    <property type="project" value="UniProtKB-KW"/>
</dbReference>
<name>A0A0B7A874_9EUPU</name>
<feature type="binding site" evidence="11">
    <location>
        <position position="234"/>
    </location>
    <ligand>
        <name>Ca(2+)</name>
        <dbReference type="ChEBI" id="CHEBI:29108"/>
        <label>1</label>
    </ligand>
</feature>
<feature type="binding site" evidence="11">
    <location>
        <position position="233"/>
    </location>
    <ligand>
        <name>Ca(2+)</name>
        <dbReference type="ChEBI" id="CHEBI:29108"/>
        <label>3</label>
    </ligand>
</feature>
<dbReference type="GO" id="GO:0004222">
    <property type="term" value="F:metalloendopeptidase activity"/>
    <property type="evidence" value="ECO:0007669"/>
    <property type="project" value="InterPro"/>
</dbReference>
<keyword evidence="15" id="KW-0812">Transmembrane</keyword>
<feature type="active site" evidence="10">
    <location>
        <position position="255"/>
    </location>
</feature>
<evidence type="ECO:0000256" key="8">
    <source>
        <dbReference type="ARBA" id="ARBA00023049"/>
    </source>
</evidence>
<dbReference type="Gene3D" id="3.40.390.10">
    <property type="entry name" value="Collagenase (Catalytic Domain)"/>
    <property type="match status" value="1"/>
</dbReference>
<dbReference type="SUPFAM" id="SSF50923">
    <property type="entry name" value="Hemopexin-like domain"/>
    <property type="match status" value="1"/>
</dbReference>
<feature type="binding site" evidence="11">
    <location>
        <position position="333"/>
    </location>
    <ligand>
        <name>Ca(2+)</name>
        <dbReference type="ChEBI" id="CHEBI:29108"/>
        <label>4</label>
    </ligand>
</feature>
<feature type="binding site" evidence="11">
    <location>
        <position position="236"/>
    </location>
    <ligand>
        <name>Ca(2+)</name>
        <dbReference type="ChEBI" id="CHEBI:29108"/>
        <label>3</label>
    </ligand>
</feature>
<feature type="binding site" evidence="11">
    <location>
        <position position="205"/>
    </location>
    <ligand>
        <name>Zn(2+)</name>
        <dbReference type="ChEBI" id="CHEBI:29105"/>
        <label>1</label>
    </ligand>
</feature>
<evidence type="ECO:0000256" key="2">
    <source>
        <dbReference type="ARBA" id="ARBA00022670"/>
    </source>
</evidence>
<evidence type="ECO:0000256" key="4">
    <source>
        <dbReference type="ARBA" id="ARBA00022729"/>
    </source>
</evidence>
<reference evidence="17" key="1">
    <citation type="submission" date="2014-12" db="EMBL/GenBank/DDBJ databases">
        <title>Insight into the proteome of Arion vulgaris.</title>
        <authorList>
            <person name="Aradska J."/>
            <person name="Bulat T."/>
            <person name="Smidak R."/>
            <person name="Sarate P."/>
            <person name="Gangsoo J."/>
            <person name="Sialana F."/>
            <person name="Bilban M."/>
            <person name="Lubec G."/>
        </authorList>
    </citation>
    <scope>NUCLEOTIDE SEQUENCE</scope>
    <source>
        <tissue evidence="17">Skin</tissue>
    </source>
</reference>
<feature type="binding site" evidence="11">
    <location>
        <position position="227"/>
    </location>
    <ligand>
        <name>Ca(2+)</name>
        <dbReference type="ChEBI" id="CHEBI:29108"/>
        <label>2</label>
    </ligand>
</feature>
<dbReference type="AlphaFoldDB" id="A0A0B7A874"/>
<keyword evidence="2" id="KW-0645">Protease</keyword>
<evidence type="ECO:0000256" key="1">
    <source>
        <dbReference type="ARBA" id="ARBA00010370"/>
    </source>
</evidence>
<feature type="binding site" evidence="11">
    <location>
        <position position="229"/>
    </location>
    <ligand>
        <name>Ca(2+)</name>
        <dbReference type="ChEBI" id="CHEBI:29108"/>
        <label>2</label>
    </ligand>
</feature>
<dbReference type="InterPro" id="IPR018487">
    <property type="entry name" value="Hemopexin-like_repeat"/>
</dbReference>
<feature type="binding site" evidence="11">
    <location>
        <position position="207"/>
    </location>
    <ligand>
        <name>Zn(2+)</name>
        <dbReference type="ChEBI" id="CHEBI:29105"/>
        <label>1</label>
    </ligand>
</feature>
<dbReference type="CDD" id="cd04278">
    <property type="entry name" value="ZnMc_MMP"/>
    <property type="match status" value="1"/>
</dbReference>
<feature type="binding site" evidence="11">
    <location>
        <position position="264"/>
    </location>
    <ligand>
        <name>Zn(2+)</name>
        <dbReference type="ChEBI" id="CHEBI:29105"/>
        <label>2</label>
        <note>catalytic</note>
    </ligand>
</feature>
<dbReference type="InterPro" id="IPR006026">
    <property type="entry name" value="Peptidase_Metallo"/>
</dbReference>
<dbReference type="GO" id="GO:0008270">
    <property type="term" value="F:zinc ion binding"/>
    <property type="evidence" value="ECO:0007669"/>
    <property type="project" value="InterPro"/>
</dbReference>
<comment type="cofactor">
    <cofactor evidence="11">
        <name>Zn(2+)</name>
        <dbReference type="ChEBI" id="CHEBI:29105"/>
    </cofactor>
    <text evidence="11">Binds 2 Zn(2+) ions per subunit.</text>
</comment>
<evidence type="ECO:0000256" key="9">
    <source>
        <dbReference type="ARBA" id="ARBA00023145"/>
    </source>
</evidence>
<evidence type="ECO:0000259" key="16">
    <source>
        <dbReference type="SMART" id="SM00235"/>
    </source>
</evidence>
<feature type="compositionally biased region" description="Polar residues" evidence="14">
    <location>
        <begin position="538"/>
        <end position="551"/>
    </location>
</feature>
<dbReference type="InterPro" id="IPR021190">
    <property type="entry name" value="Pept_M10A"/>
</dbReference>
<keyword evidence="8" id="KW-0482">Metalloprotease</keyword>
<dbReference type="PANTHER" id="PTHR10201">
    <property type="entry name" value="MATRIX METALLOPROTEINASE"/>
    <property type="match status" value="1"/>
</dbReference>
<dbReference type="InterPro" id="IPR000585">
    <property type="entry name" value="Hemopexin-like_dom"/>
</dbReference>
<dbReference type="Pfam" id="PF00045">
    <property type="entry name" value="Hemopexin"/>
    <property type="match status" value="4"/>
</dbReference>
<keyword evidence="5" id="KW-0677">Repeat</keyword>
<keyword evidence="7 11" id="KW-0862">Zinc</keyword>
<keyword evidence="9" id="KW-0865">Zymogen</keyword>
<dbReference type="PRINTS" id="PR00138">
    <property type="entry name" value="MATRIXIN"/>
</dbReference>
<dbReference type="SMART" id="SM00235">
    <property type="entry name" value="ZnMc"/>
    <property type="match status" value="1"/>
</dbReference>
<evidence type="ECO:0000256" key="5">
    <source>
        <dbReference type="ARBA" id="ARBA00022737"/>
    </source>
</evidence>
<dbReference type="GO" id="GO:0031012">
    <property type="term" value="C:extracellular matrix"/>
    <property type="evidence" value="ECO:0007669"/>
    <property type="project" value="InterPro"/>
</dbReference>
<dbReference type="SUPFAM" id="SSF55486">
    <property type="entry name" value="Metalloproteases ('zincins'), catalytic domain"/>
    <property type="match status" value="1"/>
</dbReference>
<dbReference type="FunFam" id="2.110.10.10:FF:000007">
    <property type="entry name" value="stromelysin-3 isoform X2"/>
    <property type="match status" value="1"/>
</dbReference>
<dbReference type="InterPro" id="IPR002477">
    <property type="entry name" value="Peptidoglycan-bd-like"/>
</dbReference>
<feature type="binding site" description="in inhibited form" evidence="11">
    <location>
        <position position="120"/>
    </location>
    <ligand>
        <name>Zn(2+)</name>
        <dbReference type="ChEBI" id="CHEBI:29105"/>
        <label>2</label>
        <note>catalytic</note>
    </ligand>
</feature>
<evidence type="ECO:0000256" key="10">
    <source>
        <dbReference type="PIRSR" id="PIRSR621190-1"/>
    </source>
</evidence>
<dbReference type="InterPro" id="IPR036375">
    <property type="entry name" value="Hemopexin-like_dom_sf"/>
</dbReference>
<feature type="compositionally biased region" description="Polar residues" evidence="14">
    <location>
        <begin position="558"/>
        <end position="582"/>
    </location>
</feature>
<keyword evidence="4" id="KW-0732">Signal</keyword>
<gene>
    <name evidence="17" type="primary">ORF99006</name>
</gene>
<feature type="binding site" evidence="11">
    <location>
        <position position="220"/>
    </location>
    <ligand>
        <name>Zn(2+)</name>
        <dbReference type="ChEBI" id="CHEBI:29105"/>
        <label>1</label>
    </ligand>
</feature>
<evidence type="ECO:0000256" key="13">
    <source>
        <dbReference type="PROSITE-ProRule" id="PRU01011"/>
    </source>
</evidence>
<organism evidence="17">
    <name type="scientific">Arion vulgaris</name>
    <dbReference type="NCBI Taxonomy" id="1028688"/>
    <lineage>
        <taxon>Eukaryota</taxon>
        <taxon>Metazoa</taxon>
        <taxon>Spiralia</taxon>
        <taxon>Lophotrochozoa</taxon>
        <taxon>Mollusca</taxon>
        <taxon>Gastropoda</taxon>
        <taxon>Heterobranchia</taxon>
        <taxon>Euthyneura</taxon>
        <taxon>Panpulmonata</taxon>
        <taxon>Eupulmonata</taxon>
        <taxon>Stylommatophora</taxon>
        <taxon>Helicina</taxon>
        <taxon>Arionoidea</taxon>
        <taxon>Arionidae</taxon>
        <taxon>Arion</taxon>
    </lineage>
</organism>
<evidence type="ECO:0000313" key="17">
    <source>
        <dbReference type="EMBL" id="CEK76211.1"/>
    </source>
</evidence>
<dbReference type="InterPro" id="IPR033739">
    <property type="entry name" value="M10A_MMP"/>
</dbReference>
<dbReference type="PANTHER" id="PTHR10201:SF291">
    <property type="entry name" value="MATRIX METALLOPROTEINASE 1, ISOFORM C-RELATED"/>
    <property type="match status" value="1"/>
</dbReference>
<dbReference type="InterPro" id="IPR024079">
    <property type="entry name" value="MetalloPept_cat_dom_sf"/>
</dbReference>